<dbReference type="InterPro" id="IPR010390">
    <property type="entry name" value="ABC-2_transporter-like"/>
</dbReference>
<keyword evidence="3" id="KW-1185">Reference proteome</keyword>
<keyword evidence="1" id="KW-0472">Membrane</keyword>
<dbReference type="PANTHER" id="PTHR36832">
    <property type="entry name" value="SLR1174 PROTEIN-RELATED"/>
    <property type="match status" value="1"/>
</dbReference>
<feature type="transmembrane region" description="Helical" evidence="1">
    <location>
        <begin position="149"/>
        <end position="174"/>
    </location>
</feature>
<accession>A0ABU9DGR1</accession>
<dbReference type="EMBL" id="JBBPCC010000004">
    <property type="protein sequence ID" value="MEK8128064.1"/>
    <property type="molecule type" value="Genomic_DNA"/>
</dbReference>
<comment type="caution">
    <text evidence="2">The sequence shown here is derived from an EMBL/GenBank/DDBJ whole genome shotgun (WGS) entry which is preliminary data.</text>
</comment>
<dbReference type="Pfam" id="PF06182">
    <property type="entry name" value="ABC2_membrane_6"/>
    <property type="match status" value="1"/>
</dbReference>
<keyword evidence="1" id="KW-0812">Transmembrane</keyword>
<evidence type="ECO:0000256" key="1">
    <source>
        <dbReference type="SAM" id="Phobius"/>
    </source>
</evidence>
<feature type="transmembrane region" description="Helical" evidence="1">
    <location>
        <begin position="21"/>
        <end position="46"/>
    </location>
</feature>
<evidence type="ECO:0000313" key="2">
    <source>
        <dbReference type="EMBL" id="MEK8128064.1"/>
    </source>
</evidence>
<dbReference type="PANTHER" id="PTHR36832:SF1">
    <property type="entry name" value="SLR1174 PROTEIN"/>
    <property type="match status" value="1"/>
</dbReference>
<gene>
    <name evidence="2" type="ORF">WMW72_09135</name>
</gene>
<evidence type="ECO:0000313" key="3">
    <source>
        <dbReference type="Proteomes" id="UP001469365"/>
    </source>
</evidence>
<feature type="transmembrane region" description="Helical" evidence="1">
    <location>
        <begin position="234"/>
        <end position="255"/>
    </location>
</feature>
<dbReference type="RefSeq" id="WP_341415123.1">
    <property type="nucleotide sequence ID" value="NZ_JBBPCC010000004.1"/>
</dbReference>
<name>A0ABU9DGR1_9BACL</name>
<reference evidence="2 3" key="1">
    <citation type="submission" date="2024-04" db="EMBL/GenBank/DDBJ databases">
        <title>draft genome sequnece of Paenibacillus filicis.</title>
        <authorList>
            <person name="Kim D.-U."/>
        </authorList>
    </citation>
    <scope>NUCLEOTIDE SEQUENCE [LARGE SCALE GENOMIC DNA]</scope>
    <source>
        <strain evidence="2 3">KACC14197</strain>
    </source>
</reference>
<sequence>MNLTLRAAKYAAVGRITVRNHLAYLADFLVRTVFLVFILYIFTQLWQATFQGEGGTSIAGYSFRQLIWYLILTESMTMACPSLCTRIEEEVKSGDVGYKLTKPINYIGLHYMGYISEIAIRFTVNLTVGSILGWLVLGAPGFGYGWAVFFPIALFGFSVNFFLNLLLALSAFWVEETRGLEFVYQKLLFTIGGMLMPLEMFPEILQKICVWLPFQAVLYFPAKSAVQYDASHVPYMLAVQAIWLVVLGLASVLVYRKGVKKLHVNGG</sequence>
<protein>
    <submittedName>
        <fullName evidence="2">ABC-2 family transporter protein</fullName>
    </submittedName>
</protein>
<organism evidence="2 3">
    <name type="scientific">Paenibacillus filicis</name>
    <dbReference type="NCBI Taxonomy" id="669464"/>
    <lineage>
        <taxon>Bacteria</taxon>
        <taxon>Bacillati</taxon>
        <taxon>Bacillota</taxon>
        <taxon>Bacilli</taxon>
        <taxon>Bacillales</taxon>
        <taxon>Paenibacillaceae</taxon>
        <taxon>Paenibacillus</taxon>
    </lineage>
</organism>
<keyword evidence="1" id="KW-1133">Transmembrane helix</keyword>
<proteinExistence type="predicted"/>
<dbReference type="Proteomes" id="UP001469365">
    <property type="component" value="Unassembled WGS sequence"/>
</dbReference>